<keyword evidence="4 5" id="KW-0067">ATP-binding</keyword>
<dbReference type="InterPro" id="IPR011545">
    <property type="entry name" value="DEAD/DEAH_box_helicase_dom"/>
</dbReference>
<dbReference type="HAMAP" id="MF_00965">
    <property type="entry name" value="DEAD_helicase_DbpA"/>
    <property type="match status" value="1"/>
</dbReference>
<dbReference type="EC" id="3.6.4.13" evidence="5"/>
<dbReference type="InterPro" id="IPR001650">
    <property type="entry name" value="Helicase_C-like"/>
</dbReference>
<dbReference type="STRING" id="426702.SAMN04488099_107132"/>
<evidence type="ECO:0000259" key="9">
    <source>
        <dbReference type="PROSITE" id="PS51195"/>
    </source>
</evidence>
<dbReference type="PANTHER" id="PTHR47959">
    <property type="entry name" value="ATP-DEPENDENT RNA HELICASE RHLE-RELATED"/>
    <property type="match status" value="1"/>
</dbReference>
<feature type="domain" description="DEAD-box RNA helicase Q" evidence="9">
    <location>
        <begin position="43"/>
        <end position="71"/>
    </location>
</feature>
<dbReference type="InterPro" id="IPR014014">
    <property type="entry name" value="RNA_helicase_DEAD_Q_motif"/>
</dbReference>
<dbReference type="GO" id="GO:0000027">
    <property type="term" value="P:ribosomal large subunit assembly"/>
    <property type="evidence" value="ECO:0007669"/>
    <property type="project" value="UniProtKB-UniRule"/>
</dbReference>
<keyword evidence="2 5" id="KW-0378">Hydrolase</keyword>
<dbReference type="CDD" id="cd00268">
    <property type="entry name" value="DEADc"/>
    <property type="match status" value="1"/>
</dbReference>
<sequence length="524" mass="59266">MVDWRLQTVLLKESGFIKEKNIKLKDAVCIRQRKRKQETKIKTSFESFGISPEIVKALTSLRYFNPTAVQEAVVPLGLENKDIIVESQTGSGKTVAFGIPLCEQAEWEENKPQALIMVPTRELALQVKEDLMNVGRLKRIKVTAVFGKAPFKTQKSELKQKSHIVVGTPGRLLEHLKEGTLVVDKVSSLVLDEADEMLNMGFIDQVEDIIAHLPQERQTMLFSATMSEEINRLTSFYMRDDRASVRIEASEQNTPKILHSYITVEEAGKQKLLMDLLTVENPDACIIFCNTKDTVDAVEAYLKRADLPIDKLHGGMDQDDRLAVMDAFRSGKLRYLVATDVAARGIDIDNLTHVVNYDVPFEKESYTHRTGRTGRAGKRGLALTMVSEQDQRRWQDIREFAFNDGQELTEIFTPSERLVSRSKAAFNKKINARVKPKIARNKELNKDITKVYFNGGKKKKLRAGDFVGTLTSIRDVSAEDIGIITIQENVTYVEIMNGKGPYVISEMQDRTVKGKTLKVRKARK</sequence>
<evidence type="ECO:0000313" key="10">
    <source>
        <dbReference type="EMBL" id="SEK86397.1"/>
    </source>
</evidence>
<dbReference type="InterPro" id="IPR044742">
    <property type="entry name" value="DEAD/DEAH_RhlB"/>
</dbReference>
<name>A0A1H7KKC3_9LACT</name>
<dbReference type="InterPro" id="IPR028619">
    <property type="entry name" value="DEAD_helicase_DbpA"/>
</dbReference>
<evidence type="ECO:0000256" key="3">
    <source>
        <dbReference type="ARBA" id="ARBA00022806"/>
    </source>
</evidence>
<reference evidence="11" key="1">
    <citation type="submission" date="2016-10" db="EMBL/GenBank/DDBJ databases">
        <authorList>
            <person name="Varghese N."/>
            <person name="Submissions S."/>
        </authorList>
    </citation>
    <scope>NUCLEOTIDE SEQUENCE [LARGE SCALE GENOMIC DNA]</scope>
    <source>
        <strain evidence="11">DSM 19183</strain>
    </source>
</reference>
<dbReference type="Gene3D" id="3.40.50.300">
    <property type="entry name" value="P-loop containing nucleotide triphosphate hydrolases"/>
    <property type="match status" value="2"/>
</dbReference>
<dbReference type="InterPro" id="IPR014001">
    <property type="entry name" value="Helicase_ATP-bd"/>
</dbReference>
<dbReference type="GO" id="GO:0005524">
    <property type="term" value="F:ATP binding"/>
    <property type="evidence" value="ECO:0007669"/>
    <property type="project" value="UniProtKB-UniRule"/>
</dbReference>
<keyword evidence="5" id="KW-0963">Cytoplasm</keyword>
<dbReference type="InterPro" id="IPR027417">
    <property type="entry name" value="P-loop_NTPase"/>
</dbReference>
<dbReference type="PROSITE" id="PS51192">
    <property type="entry name" value="HELICASE_ATP_BIND_1"/>
    <property type="match status" value="1"/>
</dbReference>
<comment type="catalytic activity">
    <reaction evidence="5">
        <text>ATP + H2O = ADP + phosphate + H(+)</text>
        <dbReference type="Rhea" id="RHEA:13065"/>
        <dbReference type="ChEBI" id="CHEBI:15377"/>
        <dbReference type="ChEBI" id="CHEBI:15378"/>
        <dbReference type="ChEBI" id="CHEBI:30616"/>
        <dbReference type="ChEBI" id="CHEBI:43474"/>
        <dbReference type="ChEBI" id="CHEBI:456216"/>
        <dbReference type="EC" id="3.6.4.13"/>
    </reaction>
</comment>
<dbReference type="PROSITE" id="PS51194">
    <property type="entry name" value="HELICASE_CTER"/>
    <property type="match status" value="1"/>
</dbReference>
<organism evidence="10 11">
    <name type="scientific">Alkalibacterium pelagium</name>
    <dbReference type="NCBI Taxonomy" id="426702"/>
    <lineage>
        <taxon>Bacteria</taxon>
        <taxon>Bacillati</taxon>
        <taxon>Bacillota</taxon>
        <taxon>Bacilli</taxon>
        <taxon>Lactobacillales</taxon>
        <taxon>Carnobacteriaceae</taxon>
        <taxon>Alkalibacterium</taxon>
    </lineage>
</organism>
<accession>A0A1H7KKC3</accession>
<dbReference type="GO" id="GO:0003723">
    <property type="term" value="F:RNA binding"/>
    <property type="evidence" value="ECO:0007669"/>
    <property type="project" value="UniProtKB-UniRule"/>
</dbReference>
<feature type="short sequence motif" description="Q motif" evidence="6">
    <location>
        <begin position="43"/>
        <end position="71"/>
    </location>
</feature>
<dbReference type="SMART" id="SM00490">
    <property type="entry name" value="HELICc"/>
    <property type="match status" value="1"/>
</dbReference>
<proteinExistence type="inferred from homology"/>
<dbReference type="PANTHER" id="PTHR47959:SF1">
    <property type="entry name" value="ATP-DEPENDENT RNA HELICASE DBPA"/>
    <property type="match status" value="1"/>
</dbReference>
<keyword evidence="5" id="KW-0690">Ribosome biogenesis</keyword>
<evidence type="ECO:0000259" key="8">
    <source>
        <dbReference type="PROSITE" id="PS51194"/>
    </source>
</evidence>
<feature type="region of interest" description="Involved in 23S rRNA binding" evidence="5">
    <location>
        <begin position="449"/>
        <end position="524"/>
    </location>
</feature>
<dbReference type="Pfam" id="PF03880">
    <property type="entry name" value="DbpA"/>
    <property type="match status" value="1"/>
</dbReference>
<dbReference type="GO" id="GO:0005829">
    <property type="term" value="C:cytosol"/>
    <property type="evidence" value="ECO:0007669"/>
    <property type="project" value="TreeGrafter"/>
</dbReference>
<dbReference type="EMBL" id="FNZU01000007">
    <property type="protein sequence ID" value="SEK86397.1"/>
    <property type="molecule type" value="Genomic_DNA"/>
</dbReference>
<comment type="subcellular location">
    <subcellularLocation>
        <location evidence="5">Cytoplasm</location>
    </subcellularLocation>
</comment>
<dbReference type="InterPro" id="IPR005580">
    <property type="entry name" value="DbpA/CsdA_RNA-bd_dom"/>
</dbReference>
<dbReference type="GO" id="GO:0016887">
    <property type="term" value="F:ATP hydrolysis activity"/>
    <property type="evidence" value="ECO:0007669"/>
    <property type="project" value="RHEA"/>
</dbReference>
<feature type="domain" description="Helicase C-terminal" evidence="8">
    <location>
        <begin position="271"/>
        <end position="419"/>
    </location>
</feature>
<comment type="domain">
    <text evidence="5">Contains an N-terminal domain that binds non-specifically to RNA and a C-terminal domain that binds specifically and tightly to hairpin 92 of 23S rRNA.</text>
</comment>
<dbReference type="Proteomes" id="UP000199081">
    <property type="component" value="Unassembled WGS sequence"/>
</dbReference>
<comment type="similarity">
    <text evidence="5">Belongs to the DEAD box helicase family. DbpA subfamily.</text>
</comment>
<dbReference type="Pfam" id="PF00270">
    <property type="entry name" value="DEAD"/>
    <property type="match status" value="1"/>
</dbReference>
<protein>
    <recommendedName>
        <fullName evidence="5">ATP-dependent RNA helicase DbpA</fullName>
        <ecNumber evidence="5">3.6.4.13</ecNumber>
    </recommendedName>
</protein>
<evidence type="ECO:0000259" key="7">
    <source>
        <dbReference type="PROSITE" id="PS51192"/>
    </source>
</evidence>
<dbReference type="PROSITE" id="PS51195">
    <property type="entry name" value="Q_MOTIF"/>
    <property type="match status" value="1"/>
</dbReference>
<dbReference type="InterPro" id="IPR000629">
    <property type="entry name" value="RNA-helicase_DEAD-box_CS"/>
</dbReference>
<evidence type="ECO:0000256" key="6">
    <source>
        <dbReference type="PROSITE-ProRule" id="PRU00552"/>
    </source>
</evidence>
<keyword evidence="11" id="KW-1185">Reference proteome</keyword>
<evidence type="ECO:0000256" key="5">
    <source>
        <dbReference type="HAMAP-Rule" id="MF_00965"/>
    </source>
</evidence>
<dbReference type="SUPFAM" id="SSF52540">
    <property type="entry name" value="P-loop containing nucleoside triphosphate hydrolases"/>
    <property type="match status" value="1"/>
</dbReference>
<evidence type="ECO:0000256" key="1">
    <source>
        <dbReference type="ARBA" id="ARBA00022741"/>
    </source>
</evidence>
<comment type="function">
    <text evidence="5">DEAD-box RNA helicase involved in the assembly of the 50S ribosomal subunit. Has an RNA-dependent ATPase activity, which is specific for 23S rRNA, and a 3' to 5' RNA helicase activity that uses the energy of ATP hydrolysis to destabilize and unwind short rRNA duplexes.</text>
</comment>
<dbReference type="CDD" id="cd18787">
    <property type="entry name" value="SF2_C_DEAD"/>
    <property type="match status" value="1"/>
</dbReference>
<dbReference type="RefSeq" id="WP_281282340.1">
    <property type="nucleotide sequence ID" value="NZ_BJYC01000010.1"/>
</dbReference>
<evidence type="ECO:0000256" key="4">
    <source>
        <dbReference type="ARBA" id="ARBA00022840"/>
    </source>
</evidence>
<dbReference type="GO" id="GO:0034458">
    <property type="term" value="F:3'-5' RNA helicase activity"/>
    <property type="evidence" value="ECO:0007669"/>
    <property type="project" value="UniProtKB-UniRule"/>
</dbReference>
<dbReference type="Pfam" id="PF00271">
    <property type="entry name" value="Helicase_C"/>
    <property type="match status" value="1"/>
</dbReference>
<feature type="domain" description="Helicase ATP-binding" evidence="7">
    <location>
        <begin position="74"/>
        <end position="244"/>
    </location>
</feature>
<gene>
    <name evidence="5" type="primary">dbpA</name>
    <name evidence="10" type="ORF">SAMN04488099_107132</name>
</gene>
<dbReference type="SMART" id="SM00487">
    <property type="entry name" value="DEXDc"/>
    <property type="match status" value="1"/>
</dbReference>
<dbReference type="PROSITE" id="PS00039">
    <property type="entry name" value="DEAD_ATP_HELICASE"/>
    <property type="match status" value="1"/>
</dbReference>
<keyword evidence="3 5" id="KW-0347">Helicase</keyword>
<evidence type="ECO:0000313" key="11">
    <source>
        <dbReference type="Proteomes" id="UP000199081"/>
    </source>
</evidence>
<dbReference type="InterPro" id="IPR012677">
    <property type="entry name" value="Nucleotide-bd_a/b_plait_sf"/>
</dbReference>
<dbReference type="InterPro" id="IPR050079">
    <property type="entry name" value="DEAD_box_RNA_helicase"/>
</dbReference>
<dbReference type="AlphaFoldDB" id="A0A1H7KKC3"/>
<evidence type="ECO:0000256" key="2">
    <source>
        <dbReference type="ARBA" id="ARBA00022801"/>
    </source>
</evidence>
<keyword evidence="5" id="KW-0694">RNA-binding</keyword>
<dbReference type="Gene3D" id="3.30.70.330">
    <property type="match status" value="1"/>
</dbReference>
<keyword evidence="1 5" id="KW-0547">Nucleotide-binding</keyword>